<evidence type="ECO:0000259" key="3">
    <source>
        <dbReference type="PROSITE" id="PS50966"/>
    </source>
</evidence>
<evidence type="ECO:0000256" key="1">
    <source>
        <dbReference type="ARBA" id="ARBA00022801"/>
    </source>
</evidence>
<name>A0A839QPS1_9MICC</name>
<reference evidence="6 7" key="1">
    <citation type="submission" date="2020-08" db="EMBL/GenBank/DDBJ databases">
        <title>Sequencing the genomes of 1000 actinobacteria strains.</title>
        <authorList>
            <person name="Klenk H.-P."/>
        </authorList>
    </citation>
    <scope>NUCLEOTIDE SEQUENCE [LARGE SCALE GENOMIC DNA]</scope>
    <source>
        <strain evidence="6 7">DSM 22826</strain>
    </source>
</reference>
<dbReference type="SMART" id="SM00487">
    <property type="entry name" value="DEXDc"/>
    <property type="match status" value="1"/>
</dbReference>
<dbReference type="AlphaFoldDB" id="A0A839QPS1"/>
<accession>A0A839QPS1</accession>
<dbReference type="Pfam" id="PF08455">
    <property type="entry name" value="SNF2_assoc"/>
    <property type="match status" value="1"/>
</dbReference>
<dbReference type="Pfam" id="PF00271">
    <property type="entry name" value="Helicase_C"/>
    <property type="match status" value="1"/>
</dbReference>
<dbReference type="SUPFAM" id="SSF52540">
    <property type="entry name" value="P-loop containing nucleoside triphosphate hydrolases"/>
    <property type="match status" value="2"/>
</dbReference>
<dbReference type="Pfam" id="PF00176">
    <property type="entry name" value="SNF2-rel_dom"/>
    <property type="match status" value="1"/>
</dbReference>
<dbReference type="GO" id="GO:0008270">
    <property type="term" value="F:zinc ion binding"/>
    <property type="evidence" value="ECO:0007669"/>
    <property type="project" value="UniProtKB-KW"/>
</dbReference>
<dbReference type="InterPro" id="IPR000330">
    <property type="entry name" value="SNF2_N"/>
</dbReference>
<organism evidence="6 7">
    <name type="scientific">Paeniglutamicibacter cryotolerans</name>
    <dbReference type="NCBI Taxonomy" id="670079"/>
    <lineage>
        <taxon>Bacteria</taxon>
        <taxon>Bacillati</taxon>
        <taxon>Actinomycetota</taxon>
        <taxon>Actinomycetes</taxon>
        <taxon>Micrococcales</taxon>
        <taxon>Micrococcaceae</taxon>
        <taxon>Paeniglutamicibacter</taxon>
    </lineage>
</organism>
<dbReference type="RefSeq" id="WP_183510537.1">
    <property type="nucleotide sequence ID" value="NZ_BAABGK010000022.1"/>
</dbReference>
<evidence type="ECO:0000259" key="5">
    <source>
        <dbReference type="PROSITE" id="PS51194"/>
    </source>
</evidence>
<evidence type="ECO:0000313" key="6">
    <source>
        <dbReference type="EMBL" id="MBB2995242.1"/>
    </source>
</evidence>
<dbReference type="PANTHER" id="PTHR10799">
    <property type="entry name" value="SNF2/RAD54 HELICASE FAMILY"/>
    <property type="match status" value="1"/>
</dbReference>
<protein>
    <submittedName>
        <fullName evidence="6">Superfamily II DNA or RNA helicase</fullName>
    </submittedName>
</protein>
<keyword evidence="6" id="KW-0547">Nucleotide-binding</keyword>
<dbReference type="Proteomes" id="UP000523000">
    <property type="component" value="Unassembled WGS sequence"/>
</dbReference>
<evidence type="ECO:0000259" key="4">
    <source>
        <dbReference type="PROSITE" id="PS51192"/>
    </source>
</evidence>
<dbReference type="InterPro" id="IPR013663">
    <property type="entry name" value="Helicase_SWF/SNF/SWI_bac"/>
</dbReference>
<dbReference type="PROSITE" id="PS50966">
    <property type="entry name" value="ZF_SWIM"/>
    <property type="match status" value="1"/>
</dbReference>
<dbReference type="InterPro" id="IPR001650">
    <property type="entry name" value="Helicase_C-like"/>
</dbReference>
<dbReference type="Gene3D" id="3.40.50.300">
    <property type="entry name" value="P-loop containing nucleotide triphosphate hydrolases"/>
    <property type="match status" value="1"/>
</dbReference>
<dbReference type="Gene3D" id="3.40.50.10810">
    <property type="entry name" value="Tandem AAA-ATPase domain"/>
    <property type="match status" value="1"/>
</dbReference>
<dbReference type="SMART" id="SM00490">
    <property type="entry name" value="HELICc"/>
    <property type="match status" value="1"/>
</dbReference>
<keyword evidence="1" id="KW-0378">Hydrolase</keyword>
<keyword evidence="2" id="KW-0479">Metal-binding</keyword>
<dbReference type="GO" id="GO:0004386">
    <property type="term" value="F:helicase activity"/>
    <property type="evidence" value="ECO:0007669"/>
    <property type="project" value="UniProtKB-KW"/>
</dbReference>
<dbReference type="InterPro" id="IPR027417">
    <property type="entry name" value="P-loop_NTPase"/>
</dbReference>
<keyword evidence="2" id="KW-0862">Zinc</keyword>
<keyword evidence="7" id="KW-1185">Reference proteome</keyword>
<feature type="domain" description="Helicase ATP-binding" evidence="4">
    <location>
        <begin position="657"/>
        <end position="824"/>
    </location>
</feature>
<feature type="domain" description="Helicase C-terminal" evidence="5">
    <location>
        <begin position="945"/>
        <end position="1105"/>
    </location>
</feature>
<dbReference type="PROSITE" id="PS51192">
    <property type="entry name" value="HELICASE_ATP_BIND_1"/>
    <property type="match status" value="1"/>
</dbReference>
<dbReference type="EMBL" id="JACHVS010000001">
    <property type="protein sequence ID" value="MBB2995242.1"/>
    <property type="molecule type" value="Genomic_DNA"/>
</dbReference>
<proteinExistence type="predicted"/>
<evidence type="ECO:0000313" key="7">
    <source>
        <dbReference type="Proteomes" id="UP000523000"/>
    </source>
</evidence>
<dbReference type="GO" id="GO:0005524">
    <property type="term" value="F:ATP binding"/>
    <property type="evidence" value="ECO:0007669"/>
    <property type="project" value="InterPro"/>
</dbReference>
<feature type="domain" description="SWIM-type" evidence="3">
    <location>
        <begin position="60"/>
        <end position="98"/>
    </location>
</feature>
<dbReference type="InterPro" id="IPR007527">
    <property type="entry name" value="Znf_SWIM"/>
</dbReference>
<evidence type="ECO:0000256" key="2">
    <source>
        <dbReference type="PROSITE-ProRule" id="PRU00325"/>
    </source>
</evidence>
<dbReference type="InterPro" id="IPR038718">
    <property type="entry name" value="SNF2-like_sf"/>
</dbReference>
<dbReference type="InterPro" id="IPR014001">
    <property type="entry name" value="Helicase_ATP-bd"/>
</dbReference>
<keyword evidence="6" id="KW-0347">Helicase</keyword>
<keyword evidence="6" id="KW-0067">ATP-binding</keyword>
<comment type="caution">
    <text evidence="6">The sequence shown here is derived from an EMBL/GenBank/DDBJ whole genome shotgun (WGS) entry which is preliminary data.</text>
</comment>
<dbReference type="CDD" id="cd18793">
    <property type="entry name" value="SF2_C_SNF"/>
    <property type="match status" value="1"/>
</dbReference>
<gene>
    <name evidence="6" type="ORF">E9229_001433</name>
</gene>
<dbReference type="GO" id="GO:0016787">
    <property type="term" value="F:hydrolase activity"/>
    <property type="evidence" value="ECO:0007669"/>
    <property type="project" value="UniProtKB-KW"/>
</dbReference>
<sequence length="1110" mass="123266">MPSLPSQPQLGALQIRNFVGADTYQRGIEYTAHKRVLENIWDPQARQLRGKIVGNAEVPYSAIVTFTKGEFPEPVISACSCPVRQRCKHIAALLLAYVVIPQETVLAIGQVKAPPPWQRKIAALLEENEAPTTPSPLGVQFELVETNKNRKKSPVMLGLRPVTLNDKGRWVYAGLKWGAFRTSEDRGYYYAYDHQSEDFSEAQNQWMKDFYTLQQSGYADTIIYLEHFGSPLLWDMLGKAKDSGIVLRAAGKGQKLDFHQPVTLGIDALDNDGKIRLQPAVTGAVLSPDARLHIIGSPGHGLLWYDGDEDIALRERSLHLAPAAEPFSPVAARLLAAGKPVDIPRNGRTDFLESFAPELVRRAAVASPDGSVQLPAHEPPRLRLTATHFRQKALRKNPDVHGIRLSWTWDYTLNGNITSAALPTDTQSFREPDTESAILHEVSAALKDFSAAWETSFPRPLLSIPGSSAPVELHNVAGARFAADALPLLAALDRVTLIEEGDALDYVELTEAPEIKVTASDSDSTDWFDLGVTVTLGGTEVPFDELFMALAHGEEFLMLENGNYLSLQWPEYQQLRRLIEEARSLQDRDATTLSISRHQATLWEDLAELATTAEQSQGWQDSVSGLLDISSVSRAEVPAELDATLRPYQQAGFEWLAFLHDNGLGGVLADDMGLGKTVQALALICHAHNTAKAQGRTQLPYLVIAPTSVVPNWASETRRFAPHLRVSAMTETLSRNDTDLAGLLAGSDIVIASYGLFRLDFEEYNKADWAGLILDEAQFVKNPATIASKQARTFRAPFKLAITGTPMENNLMELWSLFSIASPGLFPNAKNFEELYRKPIEKDGDKARLAQLRRRIKPLIMRRTKEVVATDLPPKQEQVLELTLSPKHRVIYQRHLQRERQKVLGMLEDLDKNRFTIFRSLTMLRQLALDPSLVDEAYAGVPSSKLDALMEQLEDLVAEDHRALIFSQFTSFLGKAAERLDAAGIEYAYLDGSTTNRGRVIDSFREGTAPVFLISLKAGGFGLNLTEADYCFLLDPWWNPASENQAVDRAHRIGQTKNVMVYRLVAKDTIEEKVMALKEKKARLFASVMDDDAEFGSALSVDDVRGLFED</sequence>
<dbReference type="InterPro" id="IPR049730">
    <property type="entry name" value="SNF2/RAD54-like_C"/>
</dbReference>
<dbReference type="CDD" id="cd18012">
    <property type="entry name" value="DEXQc_arch_SWI2_SNF2"/>
    <property type="match status" value="1"/>
</dbReference>
<keyword evidence="2" id="KW-0863">Zinc-finger</keyword>
<dbReference type="PROSITE" id="PS51194">
    <property type="entry name" value="HELICASE_CTER"/>
    <property type="match status" value="1"/>
</dbReference>